<organism evidence="5 6">
    <name type="scientific">Chlamydomonas eustigma</name>
    <dbReference type="NCBI Taxonomy" id="1157962"/>
    <lineage>
        <taxon>Eukaryota</taxon>
        <taxon>Viridiplantae</taxon>
        <taxon>Chlorophyta</taxon>
        <taxon>core chlorophytes</taxon>
        <taxon>Chlorophyceae</taxon>
        <taxon>CS clade</taxon>
        <taxon>Chlamydomonadales</taxon>
        <taxon>Chlamydomonadaceae</taxon>
        <taxon>Chlamydomonas</taxon>
    </lineage>
</organism>
<evidence type="ECO:0000256" key="2">
    <source>
        <dbReference type="ARBA" id="ARBA00023004"/>
    </source>
</evidence>
<dbReference type="GO" id="GO:0046872">
    <property type="term" value="F:metal ion binding"/>
    <property type="evidence" value="ECO:0007669"/>
    <property type="project" value="UniProtKB-KW"/>
</dbReference>
<dbReference type="GO" id="GO:0051536">
    <property type="term" value="F:iron-sulfur cluster binding"/>
    <property type="evidence" value="ECO:0007669"/>
    <property type="project" value="UniProtKB-KW"/>
</dbReference>
<evidence type="ECO:0000256" key="3">
    <source>
        <dbReference type="ARBA" id="ARBA00023014"/>
    </source>
</evidence>
<accession>A0A250XHJ4</accession>
<protein>
    <recommendedName>
        <fullName evidence="4">4Fe-4S Mo/W bis-MGD-type domain-containing protein</fullName>
    </recommendedName>
</protein>
<keyword evidence="3" id="KW-0411">Iron-sulfur</keyword>
<dbReference type="Pfam" id="PF22151">
    <property type="entry name" value="Fer4_NDSU1"/>
    <property type="match status" value="1"/>
</dbReference>
<name>A0A250XHJ4_9CHLO</name>
<dbReference type="GO" id="GO:0016491">
    <property type="term" value="F:oxidoreductase activity"/>
    <property type="evidence" value="ECO:0007669"/>
    <property type="project" value="InterPro"/>
</dbReference>
<dbReference type="AlphaFoldDB" id="A0A250XHJ4"/>
<keyword evidence="2" id="KW-0408">Iron</keyword>
<evidence type="ECO:0000313" key="6">
    <source>
        <dbReference type="Proteomes" id="UP000232323"/>
    </source>
</evidence>
<evidence type="ECO:0000256" key="1">
    <source>
        <dbReference type="ARBA" id="ARBA00022723"/>
    </source>
</evidence>
<evidence type="ECO:0000313" key="5">
    <source>
        <dbReference type="EMBL" id="GAX82486.1"/>
    </source>
</evidence>
<keyword evidence="1" id="KW-0479">Metal-binding</keyword>
<reference evidence="5 6" key="1">
    <citation type="submission" date="2017-08" db="EMBL/GenBank/DDBJ databases">
        <title>Acidophilic green algal genome provides insights into adaptation to an acidic environment.</title>
        <authorList>
            <person name="Hirooka S."/>
            <person name="Hirose Y."/>
            <person name="Kanesaki Y."/>
            <person name="Higuchi S."/>
            <person name="Fujiwara T."/>
            <person name="Onuma R."/>
            <person name="Era A."/>
            <person name="Ohbayashi R."/>
            <person name="Uzuka A."/>
            <person name="Nozaki H."/>
            <person name="Yoshikawa H."/>
            <person name="Miyagishima S.Y."/>
        </authorList>
    </citation>
    <scope>NUCLEOTIDE SEQUENCE [LARGE SCALE GENOMIC DNA]</scope>
    <source>
        <strain evidence="5 6">NIES-2499</strain>
    </source>
</reference>
<gene>
    <name evidence="5" type="ORF">CEUSTIGMA_g9913.t1</name>
</gene>
<proteinExistence type="predicted"/>
<keyword evidence="6" id="KW-1185">Reference proteome</keyword>
<feature type="domain" description="4Fe-4S Mo/W bis-MGD-type" evidence="4">
    <location>
        <begin position="68"/>
        <end position="114"/>
    </location>
</feature>
<dbReference type="EMBL" id="BEGY01000081">
    <property type="protein sequence ID" value="GAX82486.1"/>
    <property type="molecule type" value="Genomic_DNA"/>
</dbReference>
<dbReference type="Proteomes" id="UP000232323">
    <property type="component" value="Unassembled WGS sequence"/>
</dbReference>
<sequence>MLCFDQTLGHVSATASVLNQLAAPAVPNYLLIPRQGAQGAISPLPRFLALAFMPDVKAVLIFLILIIRSTDSVDVRHALVQKLKLTPGVQIHILPCLKEKVNEEWILDEGHYQYNVLKRLNIPSVKINDWLIMLLHAFIKSPQNGPQWATRALSLGLRP</sequence>
<evidence type="ECO:0000259" key="4">
    <source>
        <dbReference type="Pfam" id="PF22151"/>
    </source>
</evidence>
<comment type="caution">
    <text evidence="5">The sequence shown here is derived from an EMBL/GenBank/DDBJ whole genome shotgun (WGS) entry which is preliminary data.</text>
</comment>
<dbReference type="InterPro" id="IPR006963">
    <property type="entry name" value="Mopterin_OxRdtase_4Fe-4S_dom"/>
</dbReference>